<feature type="compositionally biased region" description="Low complexity" evidence="1">
    <location>
        <begin position="1"/>
        <end position="20"/>
    </location>
</feature>
<proteinExistence type="predicted"/>
<feature type="region of interest" description="Disordered" evidence="1">
    <location>
        <begin position="1"/>
        <end position="43"/>
    </location>
</feature>
<feature type="region of interest" description="Disordered" evidence="1">
    <location>
        <begin position="151"/>
        <end position="172"/>
    </location>
</feature>
<dbReference type="Proteomes" id="UP000323142">
    <property type="component" value="Unassembled WGS sequence"/>
</dbReference>
<dbReference type="PANTHER" id="PTHR30007">
    <property type="entry name" value="PHP DOMAIN PROTEIN"/>
    <property type="match status" value="1"/>
</dbReference>
<feature type="compositionally biased region" description="Basic and acidic residues" evidence="1">
    <location>
        <begin position="218"/>
        <end position="229"/>
    </location>
</feature>
<keyword evidence="4" id="KW-1185">Reference proteome</keyword>
<dbReference type="PANTHER" id="PTHR30007:SF1">
    <property type="entry name" value="BLR1914 PROTEIN"/>
    <property type="match status" value="1"/>
</dbReference>
<comment type="caution">
    <text evidence="3">The sequence shown here is derived from an EMBL/GenBank/DDBJ whole genome shotgun (WGS) entry which is preliminary data.</text>
</comment>
<evidence type="ECO:0000313" key="3">
    <source>
        <dbReference type="EMBL" id="KAA2235622.1"/>
    </source>
</evidence>
<dbReference type="InterPro" id="IPR025668">
    <property type="entry name" value="Tnp_DDE_dom"/>
</dbReference>
<evidence type="ECO:0000313" key="4">
    <source>
        <dbReference type="Proteomes" id="UP000323142"/>
    </source>
</evidence>
<sequence>MGAAPRATAPASRRPGARTACRGLPLRDHRERPGIRPGFGTSLSRCERARGQDVQAAPSGLVPEALGRCHEVVGGANFRSEQPPGRPLDRESDLAQAGWGHLQHQDLAESHHVGPERDLDALRWKASVEALRPRLLDQLGDGAGLVLPQDDREQDVVGRRSSRRGCGRHGPSLRLRERSIGLRRSGGHAWVSGSGARPCAGARGRAWHGVPRRHQRARAPEGEWSRPKEGPQAQRNVREALVRSRGGFGTKACVIADGTGPAVAFTLAPGQAHELPTAIPLLDAVPGVPLRIVADRSYASHTSREHIRERGSTPAIPARRNEGPLACPDWADNDRNLVARLWARLKARRAVATRCETTAASFMGVLGLAAALDWIRR</sequence>
<dbReference type="EMBL" id="VUOA01000034">
    <property type="protein sequence ID" value="KAA2235622.1"/>
    <property type="molecule type" value="Genomic_DNA"/>
</dbReference>
<dbReference type="Pfam" id="PF13586">
    <property type="entry name" value="DDE_Tnp_1_2"/>
    <property type="match status" value="1"/>
</dbReference>
<dbReference type="AlphaFoldDB" id="A0A5B2VB36"/>
<organism evidence="3 4">
    <name type="scientific">Salinarimonas soli</name>
    <dbReference type="NCBI Taxonomy" id="1638099"/>
    <lineage>
        <taxon>Bacteria</taxon>
        <taxon>Pseudomonadati</taxon>
        <taxon>Pseudomonadota</taxon>
        <taxon>Alphaproteobacteria</taxon>
        <taxon>Hyphomicrobiales</taxon>
        <taxon>Salinarimonadaceae</taxon>
        <taxon>Salinarimonas</taxon>
    </lineage>
</organism>
<protein>
    <submittedName>
        <fullName evidence="3">Transposase</fullName>
    </submittedName>
</protein>
<accession>A0A5B2VB36</accession>
<reference evidence="3 4" key="1">
    <citation type="submission" date="2019-09" db="EMBL/GenBank/DDBJ databases">
        <title>Salinarimonas rosea gen. nov., sp. nov., a new member of the a-2 subgroup of the Proteobacteria.</title>
        <authorList>
            <person name="Liu J."/>
        </authorList>
    </citation>
    <scope>NUCLEOTIDE SEQUENCE [LARGE SCALE GENOMIC DNA]</scope>
    <source>
        <strain evidence="3 4">BN140002</strain>
    </source>
</reference>
<feature type="compositionally biased region" description="Basic and acidic residues" evidence="1">
    <location>
        <begin position="25"/>
        <end position="34"/>
    </location>
</feature>
<gene>
    <name evidence="3" type="ORF">F0L46_19195</name>
</gene>
<feature type="region of interest" description="Disordered" evidence="1">
    <location>
        <begin position="201"/>
        <end position="235"/>
    </location>
</feature>
<reference evidence="3 4" key="2">
    <citation type="submission" date="2019-09" db="EMBL/GenBank/DDBJ databases">
        <authorList>
            <person name="Jin C."/>
        </authorList>
    </citation>
    <scope>NUCLEOTIDE SEQUENCE [LARGE SCALE GENOMIC DNA]</scope>
    <source>
        <strain evidence="3 4">BN140002</strain>
    </source>
</reference>
<evidence type="ECO:0000259" key="2">
    <source>
        <dbReference type="Pfam" id="PF13586"/>
    </source>
</evidence>
<dbReference type="OrthoDB" id="9798237at2"/>
<feature type="domain" description="Transposase DDE" evidence="2">
    <location>
        <begin position="293"/>
        <end position="375"/>
    </location>
</feature>
<evidence type="ECO:0000256" key="1">
    <source>
        <dbReference type="SAM" id="MobiDB-lite"/>
    </source>
</evidence>
<name>A0A5B2VB36_9HYPH</name>